<feature type="binding site" evidence="4 5">
    <location>
        <position position="155"/>
    </location>
    <ligand>
        <name>Ca(2+)</name>
        <dbReference type="ChEBI" id="CHEBI:29108"/>
        <label>2</label>
    </ligand>
</feature>
<keyword evidence="4 5" id="KW-0002">3D-structure</keyword>
<feature type="binding site" evidence="4 5">
    <location>
        <position position="45"/>
    </location>
    <ligand>
        <name>Ca(2+)</name>
        <dbReference type="ChEBI" id="CHEBI:29108"/>
        <label>1</label>
    </ligand>
</feature>
<dbReference type="PDB" id="6ADU">
    <property type="method" value="X-ray"/>
    <property type="resolution" value="1.96 A"/>
    <property type="chains" value="A/B/C/D=9-234"/>
</dbReference>
<evidence type="ECO:0000313" key="2">
    <source>
        <dbReference type="EMBL" id="AHB62757.1"/>
    </source>
</evidence>
<feature type="binding site" evidence="4 5">
    <location>
        <position position="103"/>
    </location>
    <ligand>
        <name>Ca(2+)</name>
        <dbReference type="ChEBI" id="CHEBI:29108"/>
        <label>1</label>
    </ligand>
</feature>
<proteinExistence type="evidence at protein level"/>
<accession>V5TER4</accession>
<evidence type="ECO:0007829" key="5">
    <source>
        <dbReference type="PDB" id="6ADU"/>
    </source>
</evidence>
<feature type="binding site" evidence="4 5">
    <location>
        <position position="106"/>
    </location>
    <ligand>
        <name>Ca(2+)</name>
        <dbReference type="ChEBI" id="CHEBI:29108"/>
        <label>1</label>
    </ligand>
</feature>
<protein>
    <submittedName>
        <fullName evidence="3">12-epi-hapalindole U synthase</fullName>
    </submittedName>
    <submittedName>
        <fullName evidence="2">AmbU4</fullName>
    </submittedName>
</protein>
<dbReference type="AlphaFoldDB" id="V5TER4"/>
<dbReference type="PDBsum" id="6J03"/>
<organism evidence="2">
    <name type="scientific">Fischerella ambigua (strain UTEX 1903)</name>
    <dbReference type="NCBI Taxonomy" id="230521"/>
    <lineage>
        <taxon>Bacteria</taxon>
        <taxon>Bacillati</taxon>
        <taxon>Cyanobacteriota</taxon>
        <taxon>Cyanophyceae</taxon>
        <taxon>Nostocales</taxon>
        <taxon>Hapalosiphonaceae</taxon>
        <taxon>Fischerella</taxon>
    </lineage>
</organism>
<keyword evidence="4 5" id="KW-0106">Calcium</keyword>
<evidence type="ECO:0007829" key="4">
    <source>
        <dbReference type="PDB" id="5YVK"/>
    </source>
</evidence>
<feature type="binding site" evidence="4 5">
    <location>
        <position position="145"/>
    </location>
    <ligand>
        <name>Ca(2+)</name>
        <dbReference type="ChEBI" id="CHEBI:29108"/>
        <label>2</label>
    </ligand>
</feature>
<dbReference type="EMBL" id="KF664586">
    <property type="protein sequence ID" value="AHB62757.1"/>
    <property type="molecule type" value="Genomic_DNA"/>
</dbReference>
<dbReference type="SMR" id="V5TER4"/>
<dbReference type="InterPro" id="IPR054720">
    <property type="entry name" value="HpiC1"/>
</dbReference>
<feature type="binding site" evidence="4 5">
    <location>
        <position position="157"/>
    </location>
    <ligand>
        <name>Ca(2+)</name>
        <dbReference type="ChEBI" id="CHEBI:29108"/>
        <label>2</label>
    </ligand>
</feature>
<feature type="binding site" evidence="5">
    <location>
        <position position="41"/>
    </location>
    <ligand>
        <name>Mg(2+)</name>
        <dbReference type="ChEBI" id="CHEBI:18420"/>
    </ligand>
</feature>
<feature type="signal peptide" evidence="1">
    <location>
        <begin position="1"/>
        <end position="33"/>
    </location>
</feature>
<evidence type="ECO:0007829" key="6">
    <source>
        <dbReference type="PDB" id="6J03"/>
    </source>
</evidence>
<feature type="binding site" evidence="4 5">
    <location>
        <position position="224"/>
    </location>
    <ligand>
        <name>Ca(2+)</name>
        <dbReference type="ChEBI" id="CHEBI:29108"/>
        <label>1</label>
    </ligand>
</feature>
<evidence type="ECO:0000313" key="3">
    <source>
        <dbReference type="EMBL" id="AQX77502.1"/>
    </source>
</evidence>
<dbReference type="PDB" id="6J03">
    <property type="method" value="X-ray"/>
    <property type="resolution" value="1.48 A"/>
    <property type="chains" value="A=35-234"/>
</dbReference>
<dbReference type="GO" id="GO:0046872">
    <property type="term" value="F:metal ion binding"/>
    <property type="evidence" value="ECO:0007669"/>
    <property type="project" value="UniProtKB-KW"/>
</dbReference>
<dbReference type="PDB" id="5YVK">
    <property type="method" value="X-ray"/>
    <property type="resolution" value="1.29 A"/>
    <property type="chains" value="A=34-235"/>
</dbReference>
<reference evidence="2" key="1">
    <citation type="journal article" date="2014" name="ACS Chem. Biol.">
        <title>Biosynthesis of ambiguine indole alkaloids in cyanobacterium Fischerella ambigua.</title>
        <authorList>
            <person name="Hillwig M.L."/>
            <person name="Zhu Q."/>
            <person name="Liu X."/>
        </authorList>
    </citation>
    <scope>NUCLEOTIDE SEQUENCE</scope>
    <source>
        <strain evidence="2">UTEX1903</strain>
    </source>
</reference>
<reference evidence="3" key="2">
    <citation type="journal article" date="2017" name="Chem. Commun. (Camb.)">
        <title>Molecular and genetic basis for early stage structural diversifications in hapalindole-type alkaloid biogenesis.</title>
        <authorList>
            <person name="Zhu Q."/>
            <person name="Liu X."/>
        </authorList>
    </citation>
    <scope>NUCLEOTIDE SEQUENCE</scope>
</reference>
<dbReference type="Pfam" id="PF22825">
    <property type="entry name" value="HpiC1-like"/>
    <property type="match status" value="1"/>
</dbReference>
<feature type="binding site" evidence="4 5">
    <location>
        <position position="183"/>
    </location>
    <ligand>
        <name>Ca(2+)</name>
        <dbReference type="ChEBI" id="CHEBI:29108"/>
        <label>2</label>
    </ligand>
</feature>
<keyword evidence="1" id="KW-0732">Signal</keyword>
<dbReference type="PDBsum" id="6ADU"/>
<dbReference type="PDBsum" id="5YVK"/>
<evidence type="ECO:0000256" key="1">
    <source>
        <dbReference type="SAM" id="SignalP"/>
    </source>
</evidence>
<reference evidence="6" key="4">
    <citation type="journal article" date="2019" name="RSC Adv.">
        <title>Structural insights into the calcium dependence of Stig cyclases.</title>
        <authorList>
            <person name="Tang X.K."/>
            <person name="Xue J."/>
            <person name="Yang Y.Y."/>
            <person name="Ko T.P."/>
            <person name="Chen C.Y."/>
            <person name="Dai L.H."/>
            <person name="Guo R.T."/>
            <person name="Zhang Y.H."/>
            <person name="Chen C.C."/>
        </authorList>
    </citation>
    <scope>X-RAY CRYSTALLOGRAPHY (1.48 ANGSTROMS) OF 35-234 IN COMPLEX WITH CA(2+)</scope>
</reference>
<keyword evidence="4 5" id="KW-0479">Metal-binding</keyword>
<feature type="binding site" evidence="4 5">
    <location>
        <position position="47"/>
    </location>
    <ligand>
        <name>Ca(2+)</name>
        <dbReference type="ChEBI" id="CHEBI:29108"/>
        <label>1</label>
    </ligand>
</feature>
<feature type="binding site" evidence="4 5">
    <location>
        <position position="146"/>
    </location>
    <ligand>
        <name>Ca(2+)</name>
        <dbReference type="ChEBI" id="CHEBI:29108"/>
        <label>2</label>
    </ligand>
</feature>
<feature type="chain" id="PRO_5004740938" evidence="1">
    <location>
        <begin position="34"/>
        <end position="235"/>
    </location>
</feature>
<sequence length="235" mass="25705">MLVKEQKLMKRKLIVAVVFLIFICLGINTPAHATSAVSIPINNAGFENPFMDVVDDYTIDTPPGWTTYDPNNLVPEKRTTWTSNNGVGYVGPGTQFYNQLAPEGRNIGYIYLSQNPGSGVAGFEQILDATLEPDTKYTLTVDVGNLAGTFKGLSFAGFPGYRVELLAGDTVLAADHNNLFIKEGEFKTSTVTYTSTAKDLHLGQKLGIRLVNLLQDKFSGLDFDNVRLTTEPTET</sequence>
<dbReference type="EMBL" id="KY681033">
    <property type="protein sequence ID" value="AQX77502.1"/>
    <property type="molecule type" value="Genomic_DNA"/>
</dbReference>
<name>V5TER4_FISAU</name>
<reference evidence="4 5" key="3">
    <citation type="journal article" date="2018" name="Angew. Chem. Int. Ed.">
        <title>The Crystal Structure of a Class of Cyclases that Catalyze the Cope Rearrangement.</title>
        <authorList>
            <person name="Chen C.C."/>
            <person name="Hu X."/>
            <person name="Tang X."/>
            <person name="Yang Y."/>
            <person name="Ko T.P."/>
            <person name="Gao J."/>
            <person name="Zheng Y."/>
            <person name="Huang J.W."/>
            <person name="Yu Z."/>
            <person name="Li L."/>
            <person name="Han S."/>
            <person name="Cai N."/>
            <person name="Zhang Y."/>
            <person name="Liu W."/>
            <person name="Guo R.T."/>
        </authorList>
    </citation>
    <scope>X-RAY CRYSTALLOGRAPHY (1.29 ANGSTROMS) OF 34-235 IN COMPLEX WITH CA(2+) AND MG(2+)</scope>
</reference>